<dbReference type="PANTHER" id="PTHR43649">
    <property type="entry name" value="ARABINOSE-BINDING PROTEIN-RELATED"/>
    <property type="match status" value="1"/>
</dbReference>
<reference evidence="1" key="1">
    <citation type="submission" date="2024-05" db="EMBL/GenBank/DDBJ databases">
        <authorList>
            <person name="Cai S.Y."/>
            <person name="Jin L.M."/>
            <person name="Li H.R."/>
        </authorList>
    </citation>
    <scope>NUCLEOTIDE SEQUENCE</scope>
    <source>
        <strain evidence="1">A5-74</strain>
    </source>
</reference>
<dbReference type="EMBL" id="CP159218">
    <property type="protein sequence ID" value="XCG65826.1"/>
    <property type="molecule type" value="Genomic_DNA"/>
</dbReference>
<dbReference type="SUPFAM" id="SSF53850">
    <property type="entry name" value="Periplasmic binding protein-like II"/>
    <property type="match status" value="1"/>
</dbReference>
<dbReference type="Gene3D" id="3.40.190.10">
    <property type="entry name" value="Periplasmic binding protein-like II"/>
    <property type="match status" value="2"/>
</dbReference>
<dbReference type="PANTHER" id="PTHR43649:SF12">
    <property type="entry name" value="DIACETYLCHITOBIOSE BINDING PROTEIN DASA"/>
    <property type="match status" value="1"/>
</dbReference>
<dbReference type="CDD" id="cd13585">
    <property type="entry name" value="PBP2_TMBP_like"/>
    <property type="match status" value="1"/>
</dbReference>
<gene>
    <name evidence="1" type="ORF">ABLG96_08175</name>
</gene>
<organism evidence="1">
    <name type="scientific">Nakamurella sp. A5-74</name>
    <dbReference type="NCBI Taxonomy" id="3158264"/>
    <lineage>
        <taxon>Bacteria</taxon>
        <taxon>Bacillati</taxon>
        <taxon>Actinomycetota</taxon>
        <taxon>Actinomycetes</taxon>
        <taxon>Nakamurellales</taxon>
        <taxon>Nakamurellaceae</taxon>
        <taxon>Nakamurella</taxon>
    </lineage>
</organism>
<dbReference type="Pfam" id="PF01547">
    <property type="entry name" value="SBP_bac_1"/>
    <property type="match status" value="1"/>
</dbReference>
<dbReference type="InterPro" id="IPR050490">
    <property type="entry name" value="Bact_solute-bd_prot1"/>
</dbReference>
<sequence>MVANPQMTDLQKLTEANFTAKTGIKVNYTVLPENDMRAKADIEFKNQAGQYDVATLSNFEIPIWSKNGWLADLTDYSKNDTAFNQSDIFPAFNQSLSNDGKLYGEPFYGESSFLMYRKDVFADKGVKLSDNPTWDEVAAAAAKVDGAQSGMKGICLRGLPGWGQLGGPLTTVINTFGGAWFDKDWNALLTDPKTVAAVNFYVKLLKEHGQVSPSQAGFTECLNDFVQSKVAMWYDATSAAGSVESADSPVAGKVGYVQAPVKETKSSGWLYTWSWGMEQASKNKDAAWQFISWASSAQYEQLVGEDLGWPRVPSGKRISTYSNPDYVKAAGAFSGPTLTALQNADPANPGVQARPTVGIQFVDIPEFTALGDDVTASLAQVIAGNGTVEQALAAAQKKAQDVGDEYK</sequence>
<dbReference type="RefSeq" id="WP_353651430.1">
    <property type="nucleotide sequence ID" value="NZ_CP159218.1"/>
</dbReference>
<proteinExistence type="predicted"/>
<dbReference type="InterPro" id="IPR006059">
    <property type="entry name" value="SBP"/>
</dbReference>
<evidence type="ECO:0000313" key="1">
    <source>
        <dbReference type="EMBL" id="XCG65826.1"/>
    </source>
</evidence>
<protein>
    <submittedName>
        <fullName evidence="1">Sugar ABC transporter substrate-binding protein</fullName>
    </submittedName>
</protein>
<name>A0AAU8DU01_9ACTN</name>
<accession>A0AAU8DU01</accession>
<dbReference type="AlphaFoldDB" id="A0AAU8DU01"/>